<evidence type="ECO:0000256" key="1">
    <source>
        <dbReference type="SAM" id="Phobius"/>
    </source>
</evidence>
<dbReference type="RefSeq" id="WP_216569934.1">
    <property type="nucleotide sequence ID" value="NZ_JAHLOQ010000023.1"/>
</dbReference>
<feature type="transmembrane region" description="Helical" evidence="1">
    <location>
        <begin position="75"/>
        <end position="92"/>
    </location>
</feature>
<dbReference type="Pfam" id="PF18145">
    <property type="entry name" value="SAVED"/>
    <property type="match status" value="1"/>
</dbReference>
<keyword evidence="1" id="KW-0812">Transmembrane</keyword>
<dbReference type="EMBL" id="JAHLOQ010000023">
    <property type="protein sequence ID" value="MBU5336580.1"/>
    <property type="molecule type" value="Genomic_DNA"/>
</dbReference>
<protein>
    <submittedName>
        <fullName evidence="3">SAVED domain-containing protein</fullName>
    </submittedName>
</protein>
<keyword evidence="1" id="KW-0472">Membrane</keyword>
<keyword evidence="4" id="KW-1185">Reference proteome</keyword>
<feature type="transmembrane region" description="Helical" evidence="1">
    <location>
        <begin position="6"/>
        <end position="27"/>
    </location>
</feature>
<gene>
    <name evidence="3" type="ORF">KQI20_09025</name>
</gene>
<evidence type="ECO:0000313" key="3">
    <source>
        <dbReference type="EMBL" id="MBU5336580.1"/>
    </source>
</evidence>
<accession>A0ABS6DXK6</accession>
<evidence type="ECO:0000313" key="4">
    <source>
        <dbReference type="Proteomes" id="UP001196301"/>
    </source>
</evidence>
<comment type="caution">
    <text evidence="3">The sequence shown here is derived from an EMBL/GenBank/DDBJ whole genome shotgun (WGS) entry which is preliminary data.</text>
</comment>
<feature type="transmembrane region" description="Helical" evidence="1">
    <location>
        <begin position="39"/>
        <end position="63"/>
    </location>
</feature>
<dbReference type="InterPro" id="IPR040836">
    <property type="entry name" value="SAVED"/>
</dbReference>
<evidence type="ECO:0000259" key="2">
    <source>
        <dbReference type="Pfam" id="PF18145"/>
    </source>
</evidence>
<dbReference type="NCBIfam" id="NF033611">
    <property type="entry name" value="SAVED"/>
    <property type="match status" value="1"/>
</dbReference>
<keyword evidence="1" id="KW-1133">Transmembrane helix</keyword>
<proteinExistence type="predicted"/>
<dbReference type="Proteomes" id="UP001196301">
    <property type="component" value="Unassembled WGS sequence"/>
</dbReference>
<organism evidence="3 4">
    <name type="scientific">Intestinibacter bartlettii</name>
    <dbReference type="NCBI Taxonomy" id="261299"/>
    <lineage>
        <taxon>Bacteria</taxon>
        <taxon>Bacillati</taxon>
        <taxon>Bacillota</taxon>
        <taxon>Clostridia</taxon>
        <taxon>Peptostreptococcales</taxon>
        <taxon>Peptostreptococcaceae</taxon>
        <taxon>Intestinibacter</taxon>
    </lineage>
</organism>
<reference evidence="3 4" key="1">
    <citation type="submission" date="2021-06" db="EMBL/GenBank/DDBJ databases">
        <authorList>
            <person name="Sun Q."/>
            <person name="Li D."/>
        </authorList>
    </citation>
    <scope>NUCLEOTIDE SEQUENCE [LARGE SCALE GENOMIC DNA]</scope>
    <source>
        <strain evidence="3 4">N19</strain>
    </source>
</reference>
<name>A0ABS6DXK6_9FIRM</name>
<sequence>MKNVYMGVFIVIIIVWIILNLIFKFIGEKETNIAKKISGLGISIIGCTIPGISDSIIEIVAKLFNVETQGISNVYIWWIFGGILIIIGIILNRDIKDRVFILNMFGIFSQLEISDVQNIHDLKISDFKVKEIIIDFVDTFKSGINDKSNELIVKKIKDECKKFSNRSKDFVSCYTGMGPIPYTILAGTYLADSKVERYFEYKRSENKYYELKNKKYRKNSYQELKEEFPTNKRINSKKVVVSISITRKVEDFDLVQFTNQDIIKLYVDNPCDNLITSKDQLYDYKEKICFCLEKIKTYYNQVETINLVASIPSCISLEIGKLISLNNNRLPEIVSYHYNNSSVPKYEFGIVVTENPTDNKKGKLIT</sequence>
<feature type="domain" description="SMODS-associated and fused to various effectors" evidence="2">
    <location>
        <begin position="157"/>
        <end position="351"/>
    </location>
</feature>